<dbReference type="SUPFAM" id="SSF55729">
    <property type="entry name" value="Acyl-CoA N-acyltransferases (Nat)"/>
    <property type="match status" value="1"/>
</dbReference>
<evidence type="ECO:0000313" key="5">
    <source>
        <dbReference type="Proteomes" id="UP000245926"/>
    </source>
</evidence>
<dbReference type="OrthoDB" id="9804026at2"/>
<dbReference type="InterPro" id="IPR050680">
    <property type="entry name" value="YpeA/RimI_acetyltransf"/>
</dbReference>
<keyword evidence="2" id="KW-0012">Acyltransferase</keyword>
<dbReference type="InterPro" id="IPR016181">
    <property type="entry name" value="Acyl_CoA_acyltransferase"/>
</dbReference>
<evidence type="ECO:0000256" key="1">
    <source>
        <dbReference type="ARBA" id="ARBA00022679"/>
    </source>
</evidence>
<accession>A0A2U8W7T2</accession>
<organism evidence="4 5">
    <name type="scientific">Methylobacterium durans</name>
    <dbReference type="NCBI Taxonomy" id="2202825"/>
    <lineage>
        <taxon>Bacteria</taxon>
        <taxon>Pseudomonadati</taxon>
        <taxon>Pseudomonadota</taxon>
        <taxon>Alphaproteobacteria</taxon>
        <taxon>Hyphomicrobiales</taxon>
        <taxon>Methylobacteriaceae</taxon>
        <taxon>Methylobacterium</taxon>
    </lineage>
</organism>
<keyword evidence="5" id="KW-1185">Reference proteome</keyword>
<gene>
    <name evidence="4" type="ORF">DK389_18795</name>
</gene>
<dbReference type="InterPro" id="IPR000182">
    <property type="entry name" value="GNAT_dom"/>
</dbReference>
<sequence>MTRPVSPFWPLEWWLAWWDAWGPEPYVAPLRDSGQARALARIHATAFARPWDAHEFERMLCERSTEAHALWRAGAVQGFILSRRVGDEAEILTLVLAPTARGGGLSHRLLREHLTHLAHAGVRLVHLEVDEGNRPALRLYARHGFTQVGERTGYYTRADGSRTTALTMRATLA</sequence>
<feature type="domain" description="N-acetyltransferase" evidence="3">
    <location>
        <begin position="25"/>
        <end position="173"/>
    </location>
</feature>
<dbReference type="PROSITE" id="PS51186">
    <property type="entry name" value="GNAT"/>
    <property type="match status" value="1"/>
</dbReference>
<dbReference type="CDD" id="cd04301">
    <property type="entry name" value="NAT_SF"/>
    <property type="match status" value="1"/>
</dbReference>
<reference evidence="5" key="1">
    <citation type="submission" date="2018-05" db="EMBL/GenBank/DDBJ databases">
        <title>Complete Genome Sequence of Methylobacterium sp. 17SD2-17.</title>
        <authorList>
            <person name="Srinivasan S."/>
        </authorList>
    </citation>
    <scope>NUCLEOTIDE SEQUENCE [LARGE SCALE GENOMIC DNA]</scope>
    <source>
        <strain evidence="5">17SD2-17</strain>
    </source>
</reference>
<evidence type="ECO:0000313" key="4">
    <source>
        <dbReference type="EMBL" id="AWN42175.1"/>
    </source>
</evidence>
<evidence type="ECO:0000256" key="2">
    <source>
        <dbReference type="ARBA" id="ARBA00023315"/>
    </source>
</evidence>
<dbReference type="PANTHER" id="PTHR43420:SF44">
    <property type="entry name" value="ACETYLTRANSFERASE YPEA"/>
    <property type="match status" value="1"/>
</dbReference>
<dbReference type="KEGG" id="mets:DK389_18795"/>
<dbReference type="Proteomes" id="UP000245926">
    <property type="component" value="Chromosome"/>
</dbReference>
<dbReference type="PANTHER" id="PTHR43420">
    <property type="entry name" value="ACETYLTRANSFERASE"/>
    <property type="match status" value="1"/>
</dbReference>
<dbReference type="AlphaFoldDB" id="A0A2U8W7T2"/>
<proteinExistence type="predicted"/>
<name>A0A2U8W7T2_9HYPH</name>
<dbReference type="Gene3D" id="3.40.630.30">
    <property type="match status" value="1"/>
</dbReference>
<dbReference type="GO" id="GO:0016747">
    <property type="term" value="F:acyltransferase activity, transferring groups other than amino-acyl groups"/>
    <property type="evidence" value="ECO:0007669"/>
    <property type="project" value="InterPro"/>
</dbReference>
<protein>
    <submittedName>
        <fullName evidence="4">Ribosomal-protein-alanine acetyltransferase</fullName>
    </submittedName>
</protein>
<dbReference type="Pfam" id="PF00583">
    <property type="entry name" value="Acetyltransf_1"/>
    <property type="match status" value="1"/>
</dbReference>
<dbReference type="EMBL" id="CP029550">
    <property type="protein sequence ID" value="AWN42175.1"/>
    <property type="molecule type" value="Genomic_DNA"/>
</dbReference>
<evidence type="ECO:0000259" key="3">
    <source>
        <dbReference type="PROSITE" id="PS51186"/>
    </source>
</evidence>
<dbReference type="RefSeq" id="WP_109891799.1">
    <property type="nucleotide sequence ID" value="NZ_CP029550.1"/>
</dbReference>
<keyword evidence="1 4" id="KW-0808">Transferase</keyword>